<protein>
    <submittedName>
        <fullName evidence="3">Uncharacterized protein</fullName>
    </submittedName>
</protein>
<reference evidence="3" key="1">
    <citation type="submission" date="2020-05" db="EMBL/GenBank/DDBJ databases">
        <title>Mycena genomes resolve the evolution of fungal bioluminescence.</title>
        <authorList>
            <person name="Tsai I.J."/>
        </authorList>
    </citation>
    <scope>NUCLEOTIDE SEQUENCE</scope>
    <source>
        <strain evidence="3">171206Taipei</strain>
    </source>
</reference>
<keyword evidence="2" id="KW-0472">Membrane</keyword>
<sequence length="746" mass="82220">MVPTHQRHSSRSPYFVSTVALWKSITGQKGPALAPEPLASPAYNISLNFTSLISFPSRILARIRKADSLFDEFLLDSKPATPRSPSLSGRGSDLGPYSFAAFFLSGYMLGLFLLAVVMHRIQNIVVPPRSASRSHDHSRSHNLVQRVWNAVLPLDLTRTSTRLAFQLPTLYFLSKQLLIWAAILLQVSDLYPVNRPGGYIASFGQWTQRLEMDEVCFRTFMAICAAFAMESFVRGLDGGFGLVQINANSTPFNLIGYSFLLHIYSSPITHVYKPSGLPSRPDKHVIVSITIPLLQLTIFHILSIRKRWSNHRLLPTALSSALALIHFHSTLYSHYMASPAPLPLSVARLPDVSVATTAEKFPAPTPPPSPPSAGPLYSRPTGSGSFPLLNYVPNTFETLLILTITLTIVLNALTQLILTGRVSRPLLGLGLTGGSANGIWDWAPSYDEDWGVVLLRVGTASLEATGLRGWGNELPSINASAMQRFPQYGVAKLGASGLVEVSSGFGSTDTGRKFRKRGLTNEIKEVDVGVRTGGTFGARLINWRWMQEAWIFLGTMAGVARGLAPESPQEEVPRLEADESQDRALYMRFLRQEEISDDENDGAEHWGLEESSEEEPENEDTLQDNEATQMYSDLATTMEGPLLLAHLTRSDEVPLTRSRYGALVQPVPPEASVVSIPPPNAQLEDDSRRNCVICTVEARDVICWPFVCQCAMDAARFLRPGLLLLSIAAHAAEKCEFFYRIAPNLY</sequence>
<dbReference type="EMBL" id="JACAZF010000007">
    <property type="protein sequence ID" value="KAF7299202.1"/>
    <property type="molecule type" value="Genomic_DNA"/>
</dbReference>
<dbReference type="PANTHER" id="PTHR22696:SF1">
    <property type="entry name" value="E3 UBIQUITIN-PROTEIN LIGASE RNF26"/>
    <property type="match status" value="1"/>
</dbReference>
<keyword evidence="2" id="KW-0812">Transmembrane</keyword>
<feature type="compositionally biased region" description="Acidic residues" evidence="1">
    <location>
        <begin position="610"/>
        <end position="622"/>
    </location>
</feature>
<comment type="caution">
    <text evidence="3">The sequence shown here is derived from an EMBL/GenBank/DDBJ whole genome shotgun (WGS) entry which is preliminary data.</text>
</comment>
<feature type="compositionally biased region" description="Pro residues" evidence="1">
    <location>
        <begin position="363"/>
        <end position="373"/>
    </location>
</feature>
<dbReference type="GeneID" id="59347864"/>
<dbReference type="RefSeq" id="XP_037218590.1">
    <property type="nucleotide sequence ID" value="XM_037365348.1"/>
</dbReference>
<feature type="transmembrane region" description="Helical" evidence="2">
    <location>
        <begin position="284"/>
        <end position="302"/>
    </location>
</feature>
<feature type="transmembrane region" description="Helical" evidence="2">
    <location>
        <begin position="97"/>
        <end position="118"/>
    </location>
</feature>
<proteinExistence type="predicted"/>
<evidence type="ECO:0000313" key="3">
    <source>
        <dbReference type="EMBL" id="KAF7299202.1"/>
    </source>
</evidence>
<dbReference type="PANTHER" id="PTHR22696">
    <property type="entry name" value="E3 UBIQUITIN-PROTEIN LIGASE RNF26"/>
    <property type="match status" value="1"/>
</dbReference>
<feature type="region of interest" description="Disordered" evidence="1">
    <location>
        <begin position="594"/>
        <end position="622"/>
    </location>
</feature>
<feature type="transmembrane region" description="Helical" evidence="2">
    <location>
        <begin position="215"/>
        <end position="233"/>
    </location>
</feature>
<keyword evidence="4" id="KW-1185">Reference proteome</keyword>
<evidence type="ECO:0000313" key="4">
    <source>
        <dbReference type="Proteomes" id="UP000636479"/>
    </source>
</evidence>
<dbReference type="GO" id="GO:0061630">
    <property type="term" value="F:ubiquitin protein ligase activity"/>
    <property type="evidence" value="ECO:0007669"/>
    <property type="project" value="TreeGrafter"/>
</dbReference>
<dbReference type="AlphaFoldDB" id="A0A8H6SIZ8"/>
<keyword evidence="2" id="KW-1133">Transmembrane helix</keyword>
<feature type="region of interest" description="Disordered" evidence="1">
    <location>
        <begin position="358"/>
        <end position="377"/>
    </location>
</feature>
<organism evidence="3 4">
    <name type="scientific">Mycena indigotica</name>
    <dbReference type="NCBI Taxonomy" id="2126181"/>
    <lineage>
        <taxon>Eukaryota</taxon>
        <taxon>Fungi</taxon>
        <taxon>Dikarya</taxon>
        <taxon>Basidiomycota</taxon>
        <taxon>Agaricomycotina</taxon>
        <taxon>Agaricomycetes</taxon>
        <taxon>Agaricomycetidae</taxon>
        <taxon>Agaricales</taxon>
        <taxon>Marasmiineae</taxon>
        <taxon>Mycenaceae</taxon>
        <taxon>Mycena</taxon>
    </lineage>
</organism>
<gene>
    <name evidence="3" type="ORF">MIND_00868900</name>
</gene>
<feature type="transmembrane region" description="Helical" evidence="2">
    <location>
        <begin position="399"/>
        <end position="418"/>
    </location>
</feature>
<dbReference type="Proteomes" id="UP000636479">
    <property type="component" value="Unassembled WGS sequence"/>
</dbReference>
<dbReference type="GO" id="GO:0006511">
    <property type="term" value="P:ubiquitin-dependent protein catabolic process"/>
    <property type="evidence" value="ECO:0007669"/>
    <property type="project" value="TreeGrafter"/>
</dbReference>
<name>A0A8H6SIZ8_9AGAR</name>
<dbReference type="GO" id="GO:0016567">
    <property type="term" value="P:protein ubiquitination"/>
    <property type="evidence" value="ECO:0007669"/>
    <property type="project" value="TreeGrafter"/>
</dbReference>
<accession>A0A8H6SIZ8</accession>
<dbReference type="OrthoDB" id="66726at2759"/>
<evidence type="ECO:0000256" key="2">
    <source>
        <dbReference type="SAM" id="Phobius"/>
    </source>
</evidence>
<evidence type="ECO:0000256" key="1">
    <source>
        <dbReference type="SAM" id="MobiDB-lite"/>
    </source>
</evidence>